<dbReference type="GO" id="GO:0005315">
    <property type="term" value="F:phosphate transmembrane transporter activity"/>
    <property type="evidence" value="ECO:0007669"/>
    <property type="project" value="InterPro"/>
</dbReference>
<feature type="transmembrane region" description="Helical" evidence="9">
    <location>
        <begin position="62"/>
        <end position="90"/>
    </location>
</feature>
<comment type="function">
    <text evidence="10">Part of the binding-protein-dependent transport system for phosphate; probably responsible for the translocation of the substrate across the membrane.</text>
</comment>
<dbReference type="SUPFAM" id="SSF161098">
    <property type="entry name" value="MetI-like"/>
    <property type="match status" value="1"/>
</dbReference>
<reference evidence="13" key="1">
    <citation type="journal article" date="2020" name="mSystems">
        <title>Genome- and Community-Level Interaction Insights into Carbon Utilization and Element Cycling Functions of Hydrothermarchaeota in Hydrothermal Sediment.</title>
        <authorList>
            <person name="Zhou Z."/>
            <person name="Liu Y."/>
            <person name="Xu W."/>
            <person name="Pan J."/>
            <person name="Luo Z.H."/>
            <person name="Li M."/>
        </authorList>
    </citation>
    <scope>NUCLEOTIDE SEQUENCE [LARGE SCALE GENOMIC DNA]</scope>
    <source>
        <strain evidence="13">SpSt-637</strain>
        <strain evidence="12">SpSt-667</strain>
    </source>
</reference>
<keyword evidence="7 9" id="KW-1133">Transmembrane helix</keyword>
<evidence type="ECO:0000256" key="10">
    <source>
        <dbReference type="RuleBase" id="RU363054"/>
    </source>
</evidence>
<organism evidence="13">
    <name type="scientific">Ignisphaera aggregans</name>
    <dbReference type="NCBI Taxonomy" id="334771"/>
    <lineage>
        <taxon>Archaea</taxon>
        <taxon>Thermoproteota</taxon>
        <taxon>Thermoprotei</taxon>
        <taxon>Desulfurococcales</taxon>
        <taxon>Desulfurococcaceae</taxon>
        <taxon>Ignisphaera</taxon>
    </lineage>
</organism>
<evidence type="ECO:0000313" key="13">
    <source>
        <dbReference type="EMBL" id="HGQ63664.1"/>
    </source>
</evidence>
<keyword evidence="6 9" id="KW-0812">Transmembrane</keyword>
<dbReference type="EMBL" id="DTCK01000019">
    <property type="protein sequence ID" value="HGQ35735.1"/>
    <property type="molecule type" value="Genomic_DNA"/>
</dbReference>
<dbReference type="EMBL" id="DTBD01000003">
    <property type="protein sequence ID" value="HGQ63664.1"/>
    <property type="molecule type" value="Genomic_DNA"/>
</dbReference>
<dbReference type="InterPro" id="IPR035906">
    <property type="entry name" value="MetI-like_sf"/>
</dbReference>
<feature type="transmembrane region" description="Helical" evidence="9">
    <location>
        <begin position="12"/>
        <end position="33"/>
    </location>
</feature>
<evidence type="ECO:0000256" key="9">
    <source>
        <dbReference type="RuleBase" id="RU363032"/>
    </source>
</evidence>
<evidence type="ECO:0000256" key="1">
    <source>
        <dbReference type="ARBA" id="ARBA00004651"/>
    </source>
</evidence>
<feature type="transmembrane region" description="Helical" evidence="9">
    <location>
        <begin position="239"/>
        <end position="261"/>
    </location>
</feature>
<evidence type="ECO:0000256" key="4">
    <source>
        <dbReference type="ARBA" id="ARBA00022475"/>
    </source>
</evidence>
<feature type="transmembrane region" description="Helical" evidence="9">
    <location>
        <begin position="102"/>
        <end position="124"/>
    </location>
</feature>
<name>A0A7C4JID0_9CREN</name>
<dbReference type="Pfam" id="PF00528">
    <property type="entry name" value="BPD_transp_1"/>
    <property type="match status" value="1"/>
</dbReference>
<evidence type="ECO:0000313" key="12">
    <source>
        <dbReference type="EMBL" id="HGQ35735.1"/>
    </source>
</evidence>
<comment type="subcellular location">
    <subcellularLocation>
        <location evidence="1 9">Cell membrane</location>
        <topology evidence="1 9">Multi-pass membrane protein</topology>
    </subcellularLocation>
</comment>
<dbReference type="CDD" id="cd06261">
    <property type="entry name" value="TM_PBP2"/>
    <property type="match status" value="1"/>
</dbReference>
<dbReference type="GO" id="GO:0005886">
    <property type="term" value="C:plasma membrane"/>
    <property type="evidence" value="ECO:0007669"/>
    <property type="project" value="UniProtKB-SubCell"/>
</dbReference>
<evidence type="ECO:0000256" key="2">
    <source>
        <dbReference type="ARBA" id="ARBA00007069"/>
    </source>
</evidence>
<evidence type="ECO:0000256" key="3">
    <source>
        <dbReference type="ARBA" id="ARBA00022448"/>
    </source>
</evidence>
<evidence type="ECO:0000259" key="11">
    <source>
        <dbReference type="PROSITE" id="PS50928"/>
    </source>
</evidence>
<dbReference type="PROSITE" id="PS50928">
    <property type="entry name" value="ABC_TM1"/>
    <property type="match status" value="1"/>
</dbReference>
<feature type="domain" description="ABC transmembrane type-1" evidence="11">
    <location>
        <begin position="66"/>
        <end position="292"/>
    </location>
</feature>
<keyword evidence="8 9" id="KW-0472">Membrane</keyword>
<dbReference type="PANTHER" id="PTHR30425:SF1">
    <property type="entry name" value="PHOSPHATE TRANSPORT SYSTEM PERMEASE PROTEIN PSTC"/>
    <property type="match status" value="1"/>
</dbReference>
<dbReference type="InterPro" id="IPR000515">
    <property type="entry name" value="MetI-like"/>
</dbReference>
<comment type="similarity">
    <text evidence="2 10">Belongs to the binding-protein-dependent transport system permease family. CysTW subfamily.</text>
</comment>
<keyword evidence="5 10" id="KW-0592">Phosphate transport</keyword>
<feature type="transmembrane region" description="Helical" evidence="9">
    <location>
        <begin position="273"/>
        <end position="293"/>
    </location>
</feature>
<dbReference type="GO" id="GO:0006817">
    <property type="term" value="P:phosphate ion transport"/>
    <property type="evidence" value="ECO:0007669"/>
    <property type="project" value="UniProtKB-KW"/>
</dbReference>
<evidence type="ECO:0000256" key="5">
    <source>
        <dbReference type="ARBA" id="ARBA00022592"/>
    </source>
</evidence>
<dbReference type="InterPro" id="IPR011864">
    <property type="entry name" value="Phosphate_PstC"/>
</dbReference>
<dbReference type="Gene3D" id="1.10.3720.10">
    <property type="entry name" value="MetI-like"/>
    <property type="match status" value="1"/>
</dbReference>
<evidence type="ECO:0000256" key="7">
    <source>
        <dbReference type="ARBA" id="ARBA00022989"/>
    </source>
</evidence>
<dbReference type="PANTHER" id="PTHR30425">
    <property type="entry name" value="PHOSPHATE TRANSPORT SYSTEM PERMEASE PROTEIN PST"/>
    <property type="match status" value="1"/>
</dbReference>
<evidence type="ECO:0000256" key="6">
    <source>
        <dbReference type="ARBA" id="ARBA00022692"/>
    </source>
</evidence>
<feature type="transmembrane region" description="Helical" evidence="9">
    <location>
        <begin position="156"/>
        <end position="178"/>
    </location>
</feature>
<keyword evidence="4 10" id="KW-1003">Cell membrane</keyword>
<proteinExistence type="inferred from homology"/>
<sequence>MPKFNHDKMFFISFLPTAIIISGILVIFFIILLNQSLQSIAIFGLNLFIQSIWNPEKEVYGVFAPIIGTFITSSIAVVISLVFSIPLAILITEYLKGRPRDILSSIVELMGGIPTIVYAVWSLYYLAPFLRSYIMVPLHNYLSFIPFFSCRPITGLTIFTASVAIGISLVPYTTSLIIESYKLIPVMYREACLGIGATRYETIKILLSLAKPAIIASAILGFARASGETTIAVTTIGNSMYLSLCLFTPGYTVSALIASQYENAGLYKYAESVLHVAALSILITTLILSFIGLRILDRWRVKIVV</sequence>
<keyword evidence="3 9" id="KW-0813">Transport</keyword>
<gene>
    <name evidence="13" type="primary">pstC</name>
    <name evidence="13" type="ORF">ENU08_00215</name>
    <name evidence="12" type="ORF">ENU41_03540</name>
</gene>
<accession>A0A7C4JID0</accession>
<protein>
    <recommendedName>
        <fullName evidence="10">Phosphate transport system permease protein</fullName>
    </recommendedName>
</protein>
<evidence type="ECO:0000256" key="8">
    <source>
        <dbReference type="ARBA" id="ARBA00023136"/>
    </source>
</evidence>
<dbReference type="InterPro" id="IPR051124">
    <property type="entry name" value="Phosphate_Transport_Permease"/>
</dbReference>
<comment type="caution">
    <text evidence="13">The sequence shown here is derived from an EMBL/GenBank/DDBJ whole genome shotgun (WGS) entry which is preliminary data.</text>
</comment>
<dbReference type="NCBIfam" id="TIGR02138">
    <property type="entry name" value="phosphate_pstC"/>
    <property type="match status" value="1"/>
</dbReference>
<dbReference type="AlphaFoldDB" id="A0A7C4JID0"/>